<accession>A0A4R5ML50</accession>
<dbReference type="EMBL" id="SJCY01000004">
    <property type="protein sequence ID" value="TDG36420.1"/>
    <property type="molecule type" value="Genomic_DNA"/>
</dbReference>
<reference evidence="1 2" key="1">
    <citation type="submission" date="2019-02" db="EMBL/GenBank/DDBJ databases">
        <title>Pedobacter sp. nov., a novel speices isolated from soil of pinguins habitat in Antarcitica.</title>
        <authorList>
            <person name="He R.-H."/>
        </authorList>
    </citation>
    <scope>NUCLEOTIDE SEQUENCE [LARGE SCALE GENOMIC DNA]</scope>
    <source>
        <strain evidence="1 2">E01020</strain>
    </source>
</reference>
<comment type="caution">
    <text evidence="1">The sequence shown here is derived from an EMBL/GenBank/DDBJ whole genome shotgun (WGS) entry which is preliminary data.</text>
</comment>
<evidence type="ECO:0000313" key="2">
    <source>
        <dbReference type="Proteomes" id="UP000295668"/>
    </source>
</evidence>
<organism evidence="1 2">
    <name type="scientific">Pedobacter changchengzhani</name>
    <dbReference type="NCBI Taxonomy" id="2529274"/>
    <lineage>
        <taxon>Bacteria</taxon>
        <taxon>Pseudomonadati</taxon>
        <taxon>Bacteroidota</taxon>
        <taxon>Sphingobacteriia</taxon>
        <taxon>Sphingobacteriales</taxon>
        <taxon>Sphingobacteriaceae</taxon>
        <taxon>Pedobacter</taxon>
    </lineage>
</organism>
<name>A0A4R5ML50_9SPHI</name>
<gene>
    <name evidence="1" type="ORF">EZJ43_07835</name>
</gene>
<proteinExistence type="predicted"/>
<dbReference type="Proteomes" id="UP000295668">
    <property type="component" value="Unassembled WGS sequence"/>
</dbReference>
<keyword evidence="2" id="KW-1185">Reference proteome</keyword>
<evidence type="ECO:0000313" key="1">
    <source>
        <dbReference type="EMBL" id="TDG36420.1"/>
    </source>
</evidence>
<sequence length="171" mass="19757">MRYLFIILTFVSVSAFGQKKPTVVKSKTSKQEANAPIKTKSYLFGIRKAFSWQITTDQKLLPANKVFKENIQFEYDLVTIEENFKDEPFDFNSTIKPDENGVLANPSFISKTLIYRFEVKNDLLILTETDSKAVKKFKIFFNKNKEPIRLQSLTTKRVYNPTAFKGSSKSM</sequence>
<dbReference type="RefSeq" id="WP_133262149.1">
    <property type="nucleotide sequence ID" value="NZ_SJCY01000004.1"/>
</dbReference>
<protein>
    <submittedName>
        <fullName evidence="1">Uncharacterized protein</fullName>
    </submittedName>
</protein>
<dbReference type="OrthoDB" id="1493894at2"/>
<dbReference type="AlphaFoldDB" id="A0A4R5ML50"/>